<accession>A0A1I7TW29</accession>
<organism evidence="9 10">
    <name type="scientific">Caenorhabditis tropicalis</name>
    <dbReference type="NCBI Taxonomy" id="1561998"/>
    <lineage>
        <taxon>Eukaryota</taxon>
        <taxon>Metazoa</taxon>
        <taxon>Ecdysozoa</taxon>
        <taxon>Nematoda</taxon>
        <taxon>Chromadorea</taxon>
        <taxon>Rhabditida</taxon>
        <taxon>Rhabditina</taxon>
        <taxon>Rhabditomorpha</taxon>
        <taxon>Rhabditoidea</taxon>
        <taxon>Rhabditidae</taxon>
        <taxon>Peloderinae</taxon>
        <taxon>Caenorhabditis</taxon>
    </lineage>
</organism>
<dbReference type="GO" id="GO:0016020">
    <property type="term" value="C:membrane"/>
    <property type="evidence" value="ECO:0007669"/>
    <property type="project" value="UniProtKB-SubCell"/>
</dbReference>
<dbReference type="InterPro" id="IPR052012">
    <property type="entry name" value="GTase_92"/>
</dbReference>
<evidence type="ECO:0000256" key="3">
    <source>
        <dbReference type="ARBA" id="ARBA00022676"/>
    </source>
</evidence>
<dbReference type="Pfam" id="PF01697">
    <property type="entry name" value="Glyco_transf_92"/>
    <property type="match status" value="1"/>
</dbReference>
<evidence type="ECO:0000256" key="4">
    <source>
        <dbReference type="ARBA" id="ARBA00022679"/>
    </source>
</evidence>
<dbReference type="PANTHER" id="PTHR21645:SF21">
    <property type="entry name" value="GLYCOSYLTRANSFERASE FAMILY 92 PROTEIN"/>
    <property type="match status" value="1"/>
</dbReference>
<dbReference type="AlphaFoldDB" id="A0A1I7TW29"/>
<dbReference type="InterPro" id="IPR008166">
    <property type="entry name" value="Glyco_transf_92"/>
</dbReference>
<dbReference type="PANTHER" id="PTHR21645">
    <property type="entry name" value="GLYCOSYLTRANSFERASE FAMILY 92 PROTEIN"/>
    <property type="match status" value="1"/>
</dbReference>
<evidence type="ECO:0000313" key="10">
    <source>
        <dbReference type="WBParaSite" id="Csp11.Scaffold629.g12364.t1"/>
    </source>
</evidence>
<dbReference type="GO" id="GO:0016757">
    <property type="term" value="F:glycosyltransferase activity"/>
    <property type="evidence" value="ECO:0007669"/>
    <property type="project" value="UniProtKB-UniRule"/>
</dbReference>
<evidence type="ECO:0000313" key="9">
    <source>
        <dbReference type="Proteomes" id="UP000095282"/>
    </source>
</evidence>
<evidence type="ECO:0000256" key="1">
    <source>
        <dbReference type="ARBA" id="ARBA00004167"/>
    </source>
</evidence>
<evidence type="ECO:0000256" key="2">
    <source>
        <dbReference type="ARBA" id="ARBA00007647"/>
    </source>
</evidence>
<dbReference type="Proteomes" id="UP000095282">
    <property type="component" value="Unplaced"/>
</dbReference>
<evidence type="ECO:0000256" key="5">
    <source>
        <dbReference type="ARBA" id="ARBA00022692"/>
    </source>
</evidence>
<evidence type="ECO:0000256" key="8">
    <source>
        <dbReference type="RuleBase" id="RU366017"/>
    </source>
</evidence>
<protein>
    <recommendedName>
        <fullName evidence="8">Glycosyltransferase family 92 protein</fullName>
        <ecNumber evidence="8">2.4.1.-</ecNumber>
    </recommendedName>
</protein>
<keyword evidence="7" id="KW-0472">Membrane</keyword>
<keyword evidence="4 8" id="KW-0808">Transferase</keyword>
<sequence>MKFDKSETPYFEPNANTEERNRAGAYTDCLLQYKEAAKYIAFFDLDDILFPVKHSTYLSEFNAEWKLQPNASAVYYMRKEHEFAKTEYLSEFSFNDIVSSLKSSNTLKPGKFVLRPGQNNFTWIHANLEEQSVKSQIVGGAIIIHIVQKFDENSQSKTWKIDFVESKEKKKIRQKDLKIIDSDISKIRESEIIKKIAQDLPSTDYFVSIVSQCYYDALHPKKRKRSRKRRVVRI</sequence>
<dbReference type="EC" id="2.4.1.-" evidence="8"/>
<keyword evidence="5" id="KW-0812">Transmembrane</keyword>
<reference evidence="10" key="1">
    <citation type="submission" date="2016-11" db="UniProtKB">
        <authorList>
            <consortium name="WormBaseParasite"/>
        </authorList>
    </citation>
    <scope>IDENTIFICATION</scope>
</reference>
<dbReference type="eggNOG" id="KOG4735">
    <property type="taxonomic scope" value="Eukaryota"/>
</dbReference>
<keyword evidence="3 8" id="KW-0328">Glycosyltransferase</keyword>
<name>A0A1I7TW29_9PELO</name>
<keyword evidence="6" id="KW-1133">Transmembrane helix</keyword>
<evidence type="ECO:0000256" key="6">
    <source>
        <dbReference type="ARBA" id="ARBA00022989"/>
    </source>
</evidence>
<evidence type="ECO:0000256" key="7">
    <source>
        <dbReference type="ARBA" id="ARBA00023136"/>
    </source>
</evidence>
<keyword evidence="9" id="KW-1185">Reference proteome</keyword>
<proteinExistence type="inferred from homology"/>
<dbReference type="WBParaSite" id="Csp11.Scaffold629.g12364.t1">
    <property type="protein sequence ID" value="Csp11.Scaffold629.g12364.t1"/>
    <property type="gene ID" value="Csp11.Scaffold629.g12364"/>
</dbReference>
<comment type="subcellular location">
    <subcellularLocation>
        <location evidence="1">Membrane</location>
        <topology evidence="1">Single-pass membrane protein</topology>
    </subcellularLocation>
</comment>
<comment type="similarity">
    <text evidence="2 8">Belongs to the glycosyltransferase 92 family.</text>
</comment>